<comment type="caution">
    <text evidence="1">The sequence shown here is derived from an EMBL/GenBank/DDBJ whole genome shotgun (WGS) entry which is preliminary data.</text>
</comment>
<dbReference type="RefSeq" id="WP_310772171.1">
    <property type="nucleotide sequence ID" value="NZ_JBHRWR010000002.1"/>
</dbReference>
<dbReference type="Proteomes" id="UP001595701">
    <property type="component" value="Unassembled WGS sequence"/>
</dbReference>
<evidence type="ECO:0000313" key="2">
    <source>
        <dbReference type="Proteomes" id="UP001595701"/>
    </source>
</evidence>
<sequence>MTRPRLSSRAAEVLRLIMDQRMPVFLIVHTNGRHRYGYWHSSGRHMALPTDECDALYAAGRIVLGDPVVDRAKTTYRVRAAARGGSRAARSVLTA</sequence>
<dbReference type="EMBL" id="JBHRWR010000002">
    <property type="protein sequence ID" value="MFC3572289.1"/>
    <property type="molecule type" value="Genomic_DNA"/>
</dbReference>
<protein>
    <submittedName>
        <fullName evidence="1">Uncharacterized protein</fullName>
    </submittedName>
</protein>
<proteinExistence type="predicted"/>
<accession>A0ABV7S5P3</accession>
<name>A0ABV7S5P3_9ACTN</name>
<keyword evidence="2" id="KW-1185">Reference proteome</keyword>
<gene>
    <name evidence="1" type="ORF">ACFOZ0_03110</name>
</gene>
<reference evidence="2" key="1">
    <citation type="journal article" date="2019" name="Int. J. Syst. Evol. Microbiol.">
        <title>The Global Catalogue of Microorganisms (GCM) 10K type strain sequencing project: providing services to taxonomists for standard genome sequencing and annotation.</title>
        <authorList>
            <consortium name="The Broad Institute Genomics Platform"/>
            <consortium name="The Broad Institute Genome Sequencing Center for Infectious Disease"/>
            <person name="Wu L."/>
            <person name="Ma J."/>
        </authorList>
    </citation>
    <scope>NUCLEOTIDE SEQUENCE [LARGE SCALE GENOMIC DNA]</scope>
    <source>
        <strain evidence="2">CGMCC 4.7035</strain>
    </source>
</reference>
<evidence type="ECO:0000313" key="1">
    <source>
        <dbReference type="EMBL" id="MFC3572289.1"/>
    </source>
</evidence>
<organism evidence="1 2">
    <name type="scientific">Streptomyces yaanensis</name>
    <dbReference type="NCBI Taxonomy" id="1142239"/>
    <lineage>
        <taxon>Bacteria</taxon>
        <taxon>Bacillati</taxon>
        <taxon>Actinomycetota</taxon>
        <taxon>Actinomycetes</taxon>
        <taxon>Kitasatosporales</taxon>
        <taxon>Streptomycetaceae</taxon>
        <taxon>Streptomyces</taxon>
    </lineage>
</organism>